<dbReference type="PANTHER" id="PTHR32108:SF9">
    <property type="entry name" value="REVERSE TRANSCRIPTASE RNASE H-LIKE DOMAIN-CONTAINING PROTEIN"/>
    <property type="match status" value="1"/>
</dbReference>
<name>A0A9D5BLF2_PEA</name>
<dbReference type="EMBL" id="JAMSHJ010000001">
    <property type="protein sequence ID" value="KAI5445735.1"/>
    <property type="molecule type" value="Genomic_DNA"/>
</dbReference>
<sequence>MTYAELYPSLIDRKLITPRDPPVVPTNPQWWYKPELHYVYHSGAPGHDVENCYPLKTKVQDLVRSGILFFKDVGPNVKKNTLPEHGKTVVNMVQGYPGCHYEHNHDRCQVCTINERGCRQVRKDIQEMLDQGMIEILQNRDEDEVDVISSVFRMPEPVVAKYDGSKKKVSPTLVIKPAGPVPYSSNKVVPYRYNSVMLEDGKEVPFPSTSVVRISDVSGVTRSGRIFSAQPKPHEDVAKRTAINYAGPVGTSSSNHSTPVVKGVDPVVVKSNNTPVLVGHPGILKEDGDEMLRLIKGSEYNVVDQLLQTPSKIFVLSLLMNFEPHREALQRVLDVAYVDHNVTIEQFDSIVANITACNNLSFCDADLPKEGKDHNLTLLISMNCKDDALSNVLVDT</sequence>
<dbReference type="PANTHER" id="PTHR32108">
    <property type="entry name" value="DNA-DIRECTED RNA POLYMERASE SUBUNIT ALPHA"/>
    <property type="match status" value="1"/>
</dbReference>
<protein>
    <submittedName>
        <fullName evidence="1">Uncharacterized protein</fullName>
    </submittedName>
</protein>
<evidence type="ECO:0000313" key="2">
    <source>
        <dbReference type="Proteomes" id="UP001058974"/>
    </source>
</evidence>
<dbReference type="Proteomes" id="UP001058974">
    <property type="component" value="Chromosome 1"/>
</dbReference>
<comment type="caution">
    <text evidence="1">The sequence shown here is derived from an EMBL/GenBank/DDBJ whole genome shotgun (WGS) entry which is preliminary data.</text>
</comment>
<gene>
    <name evidence="1" type="ORF">KIW84_013822</name>
</gene>
<accession>A0A9D5BLF2</accession>
<reference evidence="1 2" key="1">
    <citation type="journal article" date="2022" name="Nat. Genet.">
        <title>Improved pea reference genome and pan-genome highlight genomic features and evolutionary characteristics.</title>
        <authorList>
            <person name="Yang T."/>
            <person name="Liu R."/>
            <person name="Luo Y."/>
            <person name="Hu S."/>
            <person name="Wang D."/>
            <person name="Wang C."/>
            <person name="Pandey M.K."/>
            <person name="Ge S."/>
            <person name="Xu Q."/>
            <person name="Li N."/>
            <person name="Li G."/>
            <person name="Huang Y."/>
            <person name="Saxena R.K."/>
            <person name="Ji Y."/>
            <person name="Li M."/>
            <person name="Yan X."/>
            <person name="He Y."/>
            <person name="Liu Y."/>
            <person name="Wang X."/>
            <person name="Xiang C."/>
            <person name="Varshney R.K."/>
            <person name="Ding H."/>
            <person name="Gao S."/>
            <person name="Zong X."/>
        </authorList>
    </citation>
    <scope>NUCLEOTIDE SEQUENCE [LARGE SCALE GENOMIC DNA]</scope>
    <source>
        <strain evidence="1 2">cv. Zhongwan 6</strain>
    </source>
</reference>
<dbReference type="Gramene" id="Psat01G0382200-T1">
    <property type="protein sequence ID" value="KAI5445735.1"/>
    <property type="gene ID" value="KIW84_013822"/>
</dbReference>
<proteinExistence type="predicted"/>
<dbReference type="AlphaFoldDB" id="A0A9D5BLF2"/>
<organism evidence="1 2">
    <name type="scientific">Pisum sativum</name>
    <name type="common">Garden pea</name>
    <name type="synonym">Lathyrus oleraceus</name>
    <dbReference type="NCBI Taxonomy" id="3888"/>
    <lineage>
        <taxon>Eukaryota</taxon>
        <taxon>Viridiplantae</taxon>
        <taxon>Streptophyta</taxon>
        <taxon>Embryophyta</taxon>
        <taxon>Tracheophyta</taxon>
        <taxon>Spermatophyta</taxon>
        <taxon>Magnoliopsida</taxon>
        <taxon>eudicotyledons</taxon>
        <taxon>Gunneridae</taxon>
        <taxon>Pentapetalae</taxon>
        <taxon>rosids</taxon>
        <taxon>fabids</taxon>
        <taxon>Fabales</taxon>
        <taxon>Fabaceae</taxon>
        <taxon>Papilionoideae</taxon>
        <taxon>50 kb inversion clade</taxon>
        <taxon>NPAAA clade</taxon>
        <taxon>Hologalegina</taxon>
        <taxon>IRL clade</taxon>
        <taxon>Fabeae</taxon>
        <taxon>Lathyrus</taxon>
    </lineage>
</organism>
<keyword evidence="2" id="KW-1185">Reference proteome</keyword>
<evidence type="ECO:0000313" key="1">
    <source>
        <dbReference type="EMBL" id="KAI5445735.1"/>
    </source>
</evidence>